<dbReference type="Proteomes" id="UP000018895">
    <property type="component" value="Unassembled WGS sequence"/>
</dbReference>
<dbReference type="SUPFAM" id="SSF103481">
    <property type="entry name" value="Multidrug resistance efflux transporter EmrE"/>
    <property type="match status" value="2"/>
</dbReference>
<dbReference type="InterPro" id="IPR000620">
    <property type="entry name" value="EamA_dom"/>
</dbReference>
<evidence type="ECO:0000256" key="1">
    <source>
        <dbReference type="ARBA" id="ARBA00004651"/>
    </source>
</evidence>
<evidence type="ECO:0000313" key="9">
    <source>
        <dbReference type="EMBL" id="GAE29098.1"/>
    </source>
</evidence>
<feature type="transmembrane region" description="Helical" evidence="7">
    <location>
        <begin position="36"/>
        <end position="56"/>
    </location>
</feature>
<feature type="transmembrane region" description="Helical" evidence="7">
    <location>
        <begin position="183"/>
        <end position="201"/>
    </location>
</feature>
<keyword evidence="6 7" id="KW-0472">Membrane</keyword>
<reference evidence="9" key="1">
    <citation type="journal article" date="2014" name="Genome Announc.">
        <title>Draft Genome Sequences of Three Alkaliphilic Bacillus Strains, Bacillus wakoensis JCM 9140T, Bacillus akibai JCM 9157T, and Bacillus hemicellulosilyticus JCM 9152T.</title>
        <authorList>
            <person name="Yuki M."/>
            <person name="Oshima K."/>
            <person name="Suda W."/>
            <person name="Oshida Y."/>
            <person name="Kitamura K."/>
            <person name="Iida T."/>
            <person name="Hattori M."/>
            <person name="Ohkuma M."/>
        </authorList>
    </citation>
    <scope>NUCLEOTIDE SEQUENCE [LARGE SCALE GENOMIC DNA]</scope>
    <source>
        <strain evidence="9">JCM 9152</strain>
    </source>
</reference>
<evidence type="ECO:0000256" key="7">
    <source>
        <dbReference type="SAM" id="Phobius"/>
    </source>
</evidence>
<sequence length="308" mass="34528">MKHSLLMTYGVILFVMMIWGVNAVMLKVLVEHFPTISMTSLRIMLAGIVVMIIIFLARHIRHLTAYEWKYTLLGALFGVVGHHFFLAEGLVHTGASNAVLILALLPVTTSILAVWFLHDQLTKWRILGIGLAFFGVFFIQSGSGMLVIDKGEMYIFIAMLLQAISFVYIKLATKTLDSKQMTGYMLVIGSFGLLMISFVFEPKGIQQMSGAPMWVYGVFAISAIIATAIGHFLFNAAIEQIGAGQTAIFNNFVPFFGLISSAIFLDEQIFWYQGVGFLFIVIGVLFGTGYIEHMWYSKERREYRKRAS</sequence>
<comment type="subcellular location">
    <subcellularLocation>
        <location evidence="1">Cell membrane</location>
        <topology evidence="1">Multi-pass membrane protein</topology>
    </subcellularLocation>
</comment>
<dbReference type="OrthoDB" id="4529062at2"/>
<evidence type="ECO:0000256" key="4">
    <source>
        <dbReference type="ARBA" id="ARBA00022692"/>
    </source>
</evidence>
<gene>
    <name evidence="9" type="ORF">JCM9152_438</name>
</gene>
<dbReference type="PANTHER" id="PTHR32322">
    <property type="entry name" value="INNER MEMBRANE TRANSPORTER"/>
    <property type="match status" value="1"/>
</dbReference>
<feature type="domain" description="EamA" evidence="8">
    <location>
        <begin position="10"/>
        <end position="139"/>
    </location>
</feature>
<dbReference type="STRING" id="1236971.JCM9152_438"/>
<evidence type="ECO:0000256" key="3">
    <source>
        <dbReference type="ARBA" id="ARBA00022475"/>
    </source>
</evidence>
<protein>
    <submittedName>
        <fullName evidence="9">Permease of the drug/metabolite transporter</fullName>
    </submittedName>
</protein>
<feature type="transmembrane region" description="Helical" evidence="7">
    <location>
        <begin position="68"/>
        <end position="86"/>
    </location>
</feature>
<feature type="transmembrane region" description="Helical" evidence="7">
    <location>
        <begin position="270"/>
        <end position="291"/>
    </location>
</feature>
<keyword evidence="10" id="KW-1185">Reference proteome</keyword>
<dbReference type="EMBL" id="BAUU01000002">
    <property type="protein sequence ID" value="GAE29098.1"/>
    <property type="molecule type" value="Genomic_DNA"/>
</dbReference>
<organism evidence="9 10">
    <name type="scientific">Halalkalibacter hemicellulosilyticusJCM 9152</name>
    <dbReference type="NCBI Taxonomy" id="1236971"/>
    <lineage>
        <taxon>Bacteria</taxon>
        <taxon>Bacillati</taxon>
        <taxon>Bacillota</taxon>
        <taxon>Bacilli</taxon>
        <taxon>Bacillales</taxon>
        <taxon>Bacillaceae</taxon>
        <taxon>Halalkalibacter</taxon>
    </lineage>
</organism>
<dbReference type="AlphaFoldDB" id="W4QBP1"/>
<dbReference type="InterPro" id="IPR037185">
    <property type="entry name" value="EmrE-like"/>
</dbReference>
<name>W4QBP1_9BACI</name>
<evidence type="ECO:0000256" key="2">
    <source>
        <dbReference type="ARBA" id="ARBA00007362"/>
    </source>
</evidence>
<evidence type="ECO:0000259" key="8">
    <source>
        <dbReference type="Pfam" id="PF00892"/>
    </source>
</evidence>
<feature type="transmembrane region" description="Helical" evidence="7">
    <location>
        <begin position="98"/>
        <end position="117"/>
    </location>
</feature>
<feature type="transmembrane region" description="Helical" evidence="7">
    <location>
        <begin position="153"/>
        <end position="171"/>
    </location>
</feature>
<dbReference type="PANTHER" id="PTHR32322:SF18">
    <property type="entry name" value="S-ADENOSYLMETHIONINE_S-ADENOSYLHOMOCYSTEINE TRANSPORTER"/>
    <property type="match status" value="1"/>
</dbReference>
<feature type="transmembrane region" description="Helical" evidence="7">
    <location>
        <begin position="213"/>
        <end position="234"/>
    </location>
</feature>
<feature type="domain" description="EamA" evidence="8">
    <location>
        <begin position="150"/>
        <end position="286"/>
    </location>
</feature>
<accession>W4QBP1</accession>
<comment type="caution">
    <text evidence="9">The sequence shown here is derived from an EMBL/GenBank/DDBJ whole genome shotgun (WGS) entry which is preliminary data.</text>
</comment>
<proteinExistence type="inferred from homology"/>
<comment type="similarity">
    <text evidence="2">Belongs to the EamA transporter family.</text>
</comment>
<dbReference type="InterPro" id="IPR050638">
    <property type="entry name" value="AA-Vitamin_Transporters"/>
</dbReference>
<feature type="transmembrane region" description="Helical" evidence="7">
    <location>
        <begin position="124"/>
        <end position="147"/>
    </location>
</feature>
<keyword evidence="5 7" id="KW-1133">Transmembrane helix</keyword>
<feature type="transmembrane region" description="Helical" evidence="7">
    <location>
        <begin position="246"/>
        <end position="264"/>
    </location>
</feature>
<evidence type="ECO:0000313" key="10">
    <source>
        <dbReference type="Proteomes" id="UP000018895"/>
    </source>
</evidence>
<dbReference type="RefSeq" id="WP_035340294.1">
    <property type="nucleotide sequence ID" value="NZ_BAUU01000002.1"/>
</dbReference>
<dbReference type="Pfam" id="PF00892">
    <property type="entry name" value="EamA"/>
    <property type="match status" value="2"/>
</dbReference>
<evidence type="ECO:0000256" key="6">
    <source>
        <dbReference type="ARBA" id="ARBA00023136"/>
    </source>
</evidence>
<keyword evidence="4 7" id="KW-0812">Transmembrane</keyword>
<feature type="transmembrane region" description="Helical" evidence="7">
    <location>
        <begin position="7"/>
        <end position="30"/>
    </location>
</feature>
<keyword evidence="3" id="KW-1003">Cell membrane</keyword>
<dbReference type="GO" id="GO:0005886">
    <property type="term" value="C:plasma membrane"/>
    <property type="evidence" value="ECO:0007669"/>
    <property type="project" value="UniProtKB-SubCell"/>
</dbReference>
<evidence type="ECO:0000256" key="5">
    <source>
        <dbReference type="ARBA" id="ARBA00022989"/>
    </source>
</evidence>